<evidence type="ECO:0000313" key="2">
    <source>
        <dbReference type="Proteomes" id="UP001164743"/>
    </source>
</evidence>
<dbReference type="Proteomes" id="UP001164743">
    <property type="component" value="Chromosome 10A"/>
</dbReference>
<keyword evidence="2" id="KW-1185">Reference proteome</keyword>
<organism evidence="1 2">
    <name type="scientific">Puccinia triticina</name>
    <dbReference type="NCBI Taxonomy" id="208348"/>
    <lineage>
        <taxon>Eukaryota</taxon>
        <taxon>Fungi</taxon>
        <taxon>Dikarya</taxon>
        <taxon>Basidiomycota</taxon>
        <taxon>Pucciniomycotina</taxon>
        <taxon>Pucciniomycetes</taxon>
        <taxon>Pucciniales</taxon>
        <taxon>Pucciniaceae</taxon>
        <taxon>Puccinia</taxon>
    </lineage>
</organism>
<dbReference type="GeneID" id="77801764"/>
<accession>A0ABY7CWC8</accession>
<proteinExistence type="predicted"/>
<dbReference type="EMBL" id="CP110430">
    <property type="protein sequence ID" value="WAQ88648.1"/>
    <property type="molecule type" value="Genomic_DNA"/>
</dbReference>
<evidence type="ECO:0000313" key="1">
    <source>
        <dbReference type="EMBL" id="WAQ88648.1"/>
    </source>
</evidence>
<sequence length="60" mass="6849">MLEKPNAGTLFLKIPKVVLDFHKNPIPFESMVFLREKLIDVEQNLDIIPVLCDSILPTNT</sequence>
<protein>
    <submittedName>
        <fullName evidence="1">Uncharacterized protein</fullName>
    </submittedName>
</protein>
<name>A0ABY7CWC8_9BASI</name>
<reference evidence="1" key="1">
    <citation type="submission" date="2022-10" db="EMBL/GenBank/DDBJ databases">
        <title>Puccinia triticina Genome sequencing and assembly.</title>
        <authorList>
            <person name="Li C."/>
        </authorList>
    </citation>
    <scope>NUCLEOTIDE SEQUENCE</scope>
    <source>
        <strain evidence="1">Pt15</strain>
    </source>
</reference>
<gene>
    <name evidence="1" type="ORF">PtA15_10A67</name>
</gene>
<dbReference type="RefSeq" id="XP_053024203.1">
    <property type="nucleotide sequence ID" value="XM_053160880.1"/>
</dbReference>